<dbReference type="InterPro" id="IPR045063">
    <property type="entry name" value="Dynamin_N"/>
</dbReference>
<dbReference type="PANTHER" id="PTHR43681:SF1">
    <property type="entry name" value="SARCALUMENIN"/>
    <property type="match status" value="1"/>
</dbReference>
<dbReference type="RefSeq" id="WP_160901998.1">
    <property type="nucleotide sequence ID" value="NZ_CP102850.1"/>
</dbReference>
<protein>
    <submittedName>
        <fullName evidence="4">Isoniazid-inducible protein iniA</fullName>
    </submittedName>
</protein>
<dbReference type="AlphaFoldDB" id="A0A6L7GQG1"/>
<dbReference type="InterPro" id="IPR027417">
    <property type="entry name" value="P-loop_NTPase"/>
</dbReference>
<feature type="transmembrane region" description="Helical" evidence="2">
    <location>
        <begin position="463"/>
        <end position="490"/>
    </location>
</feature>
<accession>A0A6L7GQG1</accession>
<name>A0A6L7GQG1_9ACTN</name>
<proteinExistence type="predicted"/>
<keyword evidence="1" id="KW-0175">Coiled coil</keyword>
<dbReference type="Pfam" id="PF00350">
    <property type="entry name" value="Dynamin_N"/>
    <property type="match status" value="1"/>
</dbReference>
<evidence type="ECO:0000256" key="1">
    <source>
        <dbReference type="SAM" id="Coils"/>
    </source>
</evidence>
<comment type="caution">
    <text evidence="4">The sequence shown here is derived from an EMBL/GenBank/DDBJ whole genome shotgun (WGS) entry which is preliminary data.</text>
</comment>
<dbReference type="SUPFAM" id="SSF52540">
    <property type="entry name" value="P-loop containing nucleoside triphosphate hydrolases"/>
    <property type="match status" value="1"/>
</dbReference>
<dbReference type="Proteomes" id="UP000475545">
    <property type="component" value="Unassembled WGS sequence"/>
</dbReference>
<dbReference type="PANTHER" id="PTHR43681">
    <property type="entry name" value="TRANSMEMBRANE GTPASE FZO"/>
    <property type="match status" value="1"/>
</dbReference>
<keyword evidence="5" id="KW-1185">Reference proteome</keyword>
<reference evidence="4 5" key="1">
    <citation type="submission" date="2019-11" db="EMBL/GenBank/DDBJ databases">
        <title>Gordonia sp. nov., a novel actinobacterium isolated from mangrove soil in Hainan.</title>
        <authorList>
            <person name="Huang X."/>
            <person name="Xie Y."/>
            <person name="Chu X."/>
            <person name="Xiao K."/>
        </authorList>
    </citation>
    <scope>NUCLEOTIDE SEQUENCE [LARGE SCALE GENOMIC DNA]</scope>
    <source>
        <strain evidence="4 5">HNM0687</strain>
    </source>
</reference>
<keyword evidence="2" id="KW-0472">Membrane</keyword>
<evidence type="ECO:0000313" key="4">
    <source>
        <dbReference type="EMBL" id="MXP21862.1"/>
    </source>
</evidence>
<keyword evidence="2" id="KW-1133">Transmembrane helix</keyword>
<sequence>MDPNASKVCAIIDRLIAVGADTGRHDLVARLRAARGRITDPRARVVVVGQLKQGKSQLINALLNVPVCRVGDAETTTTITTIGYAEQPCAELVVADADGNERTVALTMDDITRDLSHAPEADGARVLRVDIRVPSALLRRGLVLVDTPGAGGVGTPHAAATLGLLAASNAIIVVSDVSQEYTAPEMTFIRQSTELCTNALCAATKTDLYPMWRDVIAADVTHLRRAGLDMAPLPVSSLLRSHAIRLDDRELNSESGFPGIIEFLDKEVLADASAEMQRFVMSEIRAIAEHLTLTIAPELATLRDPAAREGIVAELERARREAKELSARTALWQQVLADGVADLSAESDYDLRNRTRTLVKEYESTIDAGDPATVWQALGEQLESDVAEAVGDNFIWAHEQSLALAERVAETFADTGEVAIPRLDLASVGGGLAPVDGLSDLEQAPSGTVHKLVTGMRGSYGGMMMFGMMSTVVGMAMINPFSIAAGVLLGRKSYKEDKEMRLARRRAEAKAAVRKFVDDVLFEVGRESRFRLRTAQRVLRDHFRGIAEQTAQSLSDSIKATEESARAEMASREARLKALTGHESFLSEVTTWAAGGVREHV</sequence>
<evidence type="ECO:0000256" key="2">
    <source>
        <dbReference type="SAM" id="Phobius"/>
    </source>
</evidence>
<gene>
    <name evidence="4" type="ORF">GIY30_10925</name>
</gene>
<dbReference type="InterPro" id="IPR051943">
    <property type="entry name" value="TRAFAC_Dynamin-like_GTPase"/>
</dbReference>
<organism evidence="4 5">
    <name type="scientific">Gordonia mangrovi</name>
    <dbReference type="NCBI Taxonomy" id="2665643"/>
    <lineage>
        <taxon>Bacteria</taxon>
        <taxon>Bacillati</taxon>
        <taxon>Actinomycetota</taxon>
        <taxon>Actinomycetes</taxon>
        <taxon>Mycobacteriales</taxon>
        <taxon>Gordoniaceae</taxon>
        <taxon>Gordonia</taxon>
    </lineage>
</organism>
<feature type="coiled-coil region" evidence="1">
    <location>
        <begin position="308"/>
        <end position="335"/>
    </location>
</feature>
<dbReference type="Gene3D" id="3.40.50.300">
    <property type="entry name" value="P-loop containing nucleotide triphosphate hydrolases"/>
    <property type="match status" value="1"/>
</dbReference>
<keyword evidence="2" id="KW-0812">Transmembrane</keyword>
<dbReference type="EMBL" id="WMBR01000002">
    <property type="protein sequence ID" value="MXP21862.1"/>
    <property type="molecule type" value="Genomic_DNA"/>
</dbReference>
<feature type="domain" description="Dynamin N-terminal" evidence="3">
    <location>
        <begin position="45"/>
        <end position="192"/>
    </location>
</feature>
<evidence type="ECO:0000313" key="5">
    <source>
        <dbReference type="Proteomes" id="UP000475545"/>
    </source>
</evidence>
<evidence type="ECO:0000259" key="3">
    <source>
        <dbReference type="Pfam" id="PF00350"/>
    </source>
</evidence>